<feature type="region of interest" description="Disordered" evidence="1">
    <location>
        <begin position="304"/>
        <end position="503"/>
    </location>
</feature>
<evidence type="ECO:0000256" key="1">
    <source>
        <dbReference type="SAM" id="MobiDB-lite"/>
    </source>
</evidence>
<feature type="compositionally biased region" description="Basic and acidic residues" evidence="1">
    <location>
        <begin position="331"/>
        <end position="341"/>
    </location>
</feature>
<feature type="compositionally biased region" description="Basic and acidic residues" evidence="1">
    <location>
        <begin position="373"/>
        <end position="398"/>
    </location>
</feature>
<feature type="compositionally biased region" description="Basic and acidic residues" evidence="1">
    <location>
        <begin position="615"/>
        <end position="624"/>
    </location>
</feature>
<evidence type="ECO:0000313" key="3">
    <source>
        <dbReference type="Proteomes" id="UP000192247"/>
    </source>
</evidence>
<feature type="compositionally biased region" description="Basic and acidic residues" evidence="1">
    <location>
        <begin position="532"/>
        <end position="562"/>
    </location>
</feature>
<keyword evidence="3" id="KW-1185">Reference proteome</keyword>
<reference evidence="2 3" key="1">
    <citation type="journal article" date="2017" name="Gigascience">
        <title>Draft genome of the honey bee ectoparasitic mite, Tropilaelaps mercedesae, is shaped by the parasitic life history.</title>
        <authorList>
            <person name="Dong X."/>
            <person name="Armstrong S.D."/>
            <person name="Xia D."/>
            <person name="Makepeace B.L."/>
            <person name="Darby A.C."/>
            <person name="Kadowaki T."/>
        </authorList>
    </citation>
    <scope>NUCLEOTIDE SEQUENCE [LARGE SCALE GENOMIC DNA]</scope>
    <source>
        <strain evidence="2">Wuxi-XJTLU</strain>
    </source>
</reference>
<feature type="region of interest" description="Disordered" evidence="1">
    <location>
        <begin position="110"/>
        <end position="159"/>
    </location>
</feature>
<comment type="caution">
    <text evidence="2">The sequence shown here is derived from an EMBL/GenBank/DDBJ whole genome shotgun (WGS) entry which is preliminary data.</text>
</comment>
<gene>
    <name evidence="2" type="ORF">BIW11_12608</name>
</gene>
<dbReference type="EMBL" id="MNPL01023028">
    <property type="protein sequence ID" value="OQR68898.1"/>
    <property type="molecule type" value="Genomic_DNA"/>
</dbReference>
<protein>
    <submittedName>
        <fullName evidence="2">Uncharacterized protein</fullName>
    </submittedName>
</protein>
<organism evidence="2 3">
    <name type="scientific">Tropilaelaps mercedesae</name>
    <dbReference type="NCBI Taxonomy" id="418985"/>
    <lineage>
        <taxon>Eukaryota</taxon>
        <taxon>Metazoa</taxon>
        <taxon>Ecdysozoa</taxon>
        <taxon>Arthropoda</taxon>
        <taxon>Chelicerata</taxon>
        <taxon>Arachnida</taxon>
        <taxon>Acari</taxon>
        <taxon>Parasitiformes</taxon>
        <taxon>Mesostigmata</taxon>
        <taxon>Gamasina</taxon>
        <taxon>Dermanyssoidea</taxon>
        <taxon>Laelapidae</taxon>
        <taxon>Tropilaelaps</taxon>
    </lineage>
</organism>
<feature type="region of interest" description="Disordered" evidence="1">
    <location>
        <begin position="521"/>
        <end position="654"/>
    </location>
</feature>
<feature type="compositionally biased region" description="Basic and acidic residues" evidence="1">
    <location>
        <begin position="575"/>
        <end position="586"/>
    </location>
</feature>
<feature type="compositionally biased region" description="Polar residues" evidence="1">
    <location>
        <begin position="304"/>
        <end position="315"/>
    </location>
</feature>
<accession>A0A1V9X676</accession>
<dbReference type="Proteomes" id="UP000192247">
    <property type="component" value="Unassembled WGS sequence"/>
</dbReference>
<dbReference type="InParanoid" id="A0A1V9X676"/>
<proteinExistence type="predicted"/>
<feature type="compositionally biased region" description="Polar residues" evidence="1">
    <location>
        <begin position="273"/>
        <end position="283"/>
    </location>
</feature>
<feature type="compositionally biased region" description="Polar residues" evidence="1">
    <location>
        <begin position="469"/>
        <end position="479"/>
    </location>
</feature>
<feature type="region of interest" description="Disordered" evidence="1">
    <location>
        <begin position="249"/>
        <end position="286"/>
    </location>
</feature>
<dbReference type="AlphaFoldDB" id="A0A1V9X676"/>
<feature type="compositionally biased region" description="Polar residues" evidence="1">
    <location>
        <begin position="413"/>
        <end position="435"/>
    </location>
</feature>
<evidence type="ECO:0000313" key="2">
    <source>
        <dbReference type="EMBL" id="OQR68898.1"/>
    </source>
</evidence>
<sequence length="654" mass="72073">MAKKLKRRRYKSRRVLRGQRLRCALARLLRRREARLRKLERDPVISFVDNPVYSAWMTQVLERALKQAERNSRSSVASIDIRRAIWETLGNMRPNFIVMRHVLNEATMLTNTSDGDSDAEQPNENSSARRIQRRHRTDAGVDNGPAEANPRWKLDHRLPGSSQHRALTVIFDATKRPRNAARGGLYDLSGFSLVRPGQDHSGPSWVTPSGPTQEFLQNQSGPSEVQPGEKLLEAQPCRSGISTKRYRYALSPDQPGPSWVMHRPNSHELPENQPGSGEVSQTAEPHGLQENVAGSSWTIGRSQCSPALSQVSHSGESPEIPLDQARLSRVTPKEARQESPRDQAGPSWVPFKEARQGSPKHQPGSSGAESAEETQRLKERQTGQDETPTKMHRCDVSSDHPGPSWAMHRAPQQIPQDPASSRATQAPGTPQQQREQPGLISAIDGRETRNLSQEQPGPSGASHGMSLRQLLQNPSPSDSATKKNQRELFSGDQPGLSGVSTQNCVGLSQDFENLDCELDKASTLSHEEDDSKEFIYRKTRSPERYAMRPSHQDGERVRKEETATQGPGFDGDSSGQDKRVDREELAHSPMGSTRGECVPAKSGSRTHQSDQGGDAPKEGLRSEMELGDEGDADEVLGVQKGSAGEAGANIALQL</sequence>
<name>A0A1V9X676_9ACAR</name>
<feature type="compositionally biased region" description="Acidic residues" evidence="1">
    <location>
        <begin position="625"/>
        <end position="634"/>
    </location>
</feature>